<reference evidence="2" key="1">
    <citation type="submission" date="2012-06" db="EMBL/GenBank/DDBJ databases">
        <title>Finished chromosome of genome of Cylindrospermum stagnale PCC 7417.</title>
        <authorList>
            <consortium name="US DOE Joint Genome Institute"/>
            <person name="Gugger M."/>
            <person name="Coursin T."/>
            <person name="Rippka R."/>
            <person name="Tandeau De Marsac N."/>
            <person name="Huntemann M."/>
            <person name="Wei C.-L."/>
            <person name="Han J."/>
            <person name="Detter J.C."/>
            <person name="Han C."/>
            <person name="Tapia R."/>
            <person name="Chen A."/>
            <person name="Kyrpides N."/>
            <person name="Mavromatis K."/>
            <person name="Markowitz V."/>
            <person name="Szeto E."/>
            <person name="Ivanova N."/>
            <person name="Pagani I."/>
            <person name="Pati A."/>
            <person name="Goodwin L."/>
            <person name="Nordberg H.P."/>
            <person name="Cantor M.N."/>
            <person name="Hua S.X."/>
            <person name="Woyke T."/>
            <person name="Kerfeld C.A."/>
        </authorList>
    </citation>
    <scope>NUCLEOTIDE SEQUENCE [LARGE SCALE GENOMIC DNA]</scope>
    <source>
        <strain evidence="2">PCC 7417</strain>
    </source>
</reference>
<sequence>MLLSVQGAIILILLKLLQPLVLLYSGNMFQRIITGNLQLIKLTNQKIFISVITFGLGLALFFLIHSQIQISKKPIKVGVLHSLSGTMAISEKSVVDATLLAIEEINKKGGVLGRKIQPIIVDGKSDWKTFAKEAEQLITQEQVVTVFGCWTSASRKTVKPIFEKYNHLLIYPVQYEGLEESPNIIYTGAAPNQQIIPAVKWSFDNLGKRLFLVGSDYVFPRTANAIIKDQVTALRGEILGEEYILLGKSDVEFIIKKILETQPDVILNTINGDSNISFFKALRKAGITANKIPTISFSIAEEELRSLPREYVVGDYAVWNYFQSIDDLTNHNFIKNFKKKYGKNRVTSDPIEAGYFGVYLWAQAVEDAGTDEVNTIRDYIKDQSFRAPEGVVYIDADNQHTWKTVRVGKIKTDGQFKIVWNSEKPIRPVPFPLSRSKADWEKFLTNLYQGWNKHWANPG</sequence>
<dbReference type="HOGENOM" id="CLU_027128_1_1_3"/>
<dbReference type="PATRIC" id="fig|56107.3.peg.349"/>
<dbReference type="PANTHER" id="PTHR47628">
    <property type="match status" value="1"/>
</dbReference>
<keyword evidence="1" id="KW-0472">Membrane</keyword>
<dbReference type="InterPro" id="IPR028082">
    <property type="entry name" value="Peripla_BP_I"/>
</dbReference>
<dbReference type="KEGG" id="csg:Cylst_0313"/>
<keyword evidence="1" id="KW-0812">Transmembrane</keyword>
<keyword evidence="1" id="KW-1133">Transmembrane helix</keyword>
<dbReference type="AlphaFoldDB" id="K9WSC5"/>
<dbReference type="SUPFAM" id="SSF53822">
    <property type="entry name" value="Periplasmic binding protein-like I"/>
    <property type="match status" value="1"/>
</dbReference>
<protein>
    <submittedName>
        <fullName evidence="2">Urea ABC transporter, urea binding protein</fullName>
    </submittedName>
</protein>
<dbReference type="PANTHER" id="PTHR47628:SF1">
    <property type="entry name" value="ALIPHATIC AMIDASE EXPRESSION-REGULATING PROTEIN"/>
    <property type="match status" value="1"/>
</dbReference>
<proteinExistence type="predicted"/>
<evidence type="ECO:0000313" key="3">
    <source>
        <dbReference type="Proteomes" id="UP000010475"/>
    </source>
</evidence>
<dbReference type="CDD" id="cd06355">
    <property type="entry name" value="PBP1_FmdD-like"/>
    <property type="match status" value="1"/>
</dbReference>
<dbReference type="EMBL" id="CP003642">
    <property type="protein sequence ID" value="AFZ22676.1"/>
    <property type="molecule type" value="Genomic_DNA"/>
</dbReference>
<keyword evidence="3" id="KW-1185">Reference proteome</keyword>
<dbReference type="Pfam" id="PF13433">
    <property type="entry name" value="Peripla_BP_5"/>
    <property type="match status" value="1"/>
</dbReference>
<dbReference type="Proteomes" id="UP000010475">
    <property type="component" value="Chromosome"/>
</dbReference>
<feature type="transmembrane region" description="Helical" evidence="1">
    <location>
        <begin position="6"/>
        <end position="26"/>
    </location>
</feature>
<evidence type="ECO:0000256" key="1">
    <source>
        <dbReference type="SAM" id="Phobius"/>
    </source>
</evidence>
<gene>
    <name evidence="2" type="ORF">Cylst_0313</name>
</gene>
<evidence type="ECO:0000313" key="2">
    <source>
        <dbReference type="EMBL" id="AFZ22676.1"/>
    </source>
</evidence>
<feature type="transmembrane region" description="Helical" evidence="1">
    <location>
        <begin position="47"/>
        <end position="64"/>
    </location>
</feature>
<name>K9WSC5_9NOST</name>
<accession>K9WSC5</accession>
<dbReference type="STRING" id="56107.Cylst_0313"/>
<dbReference type="InterPro" id="IPR017777">
    <property type="entry name" value="ABC_urea-bd_UrtA"/>
</dbReference>
<dbReference type="NCBIfam" id="TIGR03407">
    <property type="entry name" value="urea_ABC_UrtA"/>
    <property type="match status" value="1"/>
</dbReference>
<organism evidence="2 3">
    <name type="scientific">Cylindrospermum stagnale PCC 7417</name>
    <dbReference type="NCBI Taxonomy" id="56107"/>
    <lineage>
        <taxon>Bacteria</taxon>
        <taxon>Bacillati</taxon>
        <taxon>Cyanobacteriota</taxon>
        <taxon>Cyanophyceae</taxon>
        <taxon>Nostocales</taxon>
        <taxon>Nostocaceae</taxon>
        <taxon>Cylindrospermum</taxon>
    </lineage>
</organism>
<dbReference type="eggNOG" id="COG0683">
    <property type="taxonomic scope" value="Bacteria"/>
</dbReference>
<dbReference type="Gene3D" id="3.40.50.2300">
    <property type="match status" value="2"/>
</dbReference>